<evidence type="ECO:0000313" key="2">
    <source>
        <dbReference type="Proteomes" id="UP000001225"/>
    </source>
</evidence>
<dbReference type="GO" id="GO:0016829">
    <property type="term" value="F:lyase activity"/>
    <property type="evidence" value="ECO:0007669"/>
    <property type="project" value="UniProtKB-KW"/>
</dbReference>
<dbReference type="Proteomes" id="UP000001225">
    <property type="component" value="Chromosome"/>
</dbReference>
<proteinExistence type="predicted"/>
<dbReference type="KEGG" id="bpt:Bpet4437"/>
<reference evidence="1 2" key="1">
    <citation type="journal article" date="2008" name="BMC Genomics">
        <title>The missing link: Bordetella petrii is endowed with both the metabolic versatility of environmental bacteria and virulence traits of pathogenic Bordetellae.</title>
        <authorList>
            <person name="Gross R."/>
            <person name="Guzman C.A."/>
            <person name="Sebaihia M."/>
            <person name="Martins Dos Santos V.A."/>
            <person name="Pieper D.H."/>
            <person name="Koebnik R."/>
            <person name="Lechner M."/>
            <person name="Bartels D."/>
            <person name="Buhrmester J."/>
            <person name="Choudhuri J.V."/>
            <person name="Ebensen T."/>
            <person name="Gaigalat L."/>
            <person name="Herrmann S."/>
            <person name="Khachane A.N."/>
            <person name="Larisch C."/>
            <person name="Link S."/>
            <person name="Linke B."/>
            <person name="Meyer F."/>
            <person name="Mormann S."/>
            <person name="Nakunst D."/>
            <person name="Rueckert C."/>
            <person name="Schneiker-Bekel S."/>
            <person name="Schulze K."/>
            <person name="Vorhoelter F.J."/>
            <person name="Yevsa T."/>
            <person name="Engle J.T."/>
            <person name="Goldman W.E."/>
            <person name="Puehler A."/>
            <person name="Goebel U.B."/>
            <person name="Goesmann A."/>
            <person name="Bloecker H."/>
            <person name="Kaiser O."/>
            <person name="Martinez-Arias R."/>
        </authorList>
    </citation>
    <scope>NUCLEOTIDE SEQUENCE [LARGE SCALE GENOMIC DNA]</scope>
    <source>
        <strain evidence="2">ATCC BAA-461 / DSM 12804 / CCUG 43448 / CIP 107267 / Se-1111R</strain>
    </source>
</reference>
<organism evidence="1 2">
    <name type="scientific">Bordetella petrii (strain ATCC BAA-461 / DSM 12804 / CCUG 43448 / CIP 107267 / Se-1111R)</name>
    <dbReference type="NCBI Taxonomy" id="340100"/>
    <lineage>
        <taxon>Bacteria</taxon>
        <taxon>Pseudomonadati</taxon>
        <taxon>Pseudomonadota</taxon>
        <taxon>Betaproteobacteria</taxon>
        <taxon>Burkholderiales</taxon>
        <taxon>Alcaligenaceae</taxon>
        <taxon>Bordetella</taxon>
    </lineage>
</organism>
<dbReference type="Pfam" id="PF22817">
    <property type="entry name" value="ApeP-like"/>
    <property type="match status" value="1"/>
</dbReference>
<dbReference type="EMBL" id="AM902716">
    <property type="protein sequence ID" value="CAP44788.1"/>
    <property type="molecule type" value="Genomic_DNA"/>
</dbReference>
<dbReference type="eggNOG" id="COG4706">
    <property type="taxonomic scope" value="Bacteria"/>
</dbReference>
<gene>
    <name evidence="1" type="ordered locus">Bpet4437</name>
</gene>
<dbReference type="AlphaFoldDB" id="A9IDA5"/>
<dbReference type="CDD" id="cd01289">
    <property type="entry name" value="FabA_like"/>
    <property type="match status" value="1"/>
</dbReference>
<name>A9IDA5_BORPD</name>
<keyword evidence="2" id="KW-1185">Reference proteome</keyword>
<keyword evidence="1" id="KW-0456">Lyase</keyword>
<dbReference type="Gene3D" id="3.10.129.10">
    <property type="entry name" value="Hotdog Thioesterase"/>
    <property type="match status" value="1"/>
</dbReference>
<dbReference type="InterPro" id="IPR016776">
    <property type="entry name" value="ApeP-like_dehydratase"/>
</dbReference>
<dbReference type="SUPFAM" id="SSF54637">
    <property type="entry name" value="Thioesterase/thiol ester dehydrase-isomerase"/>
    <property type="match status" value="1"/>
</dbReference>
<accession>A9IDA5</accession>
<dbReference type="PIRSF" id="PIRSF020565">
    <property type="entry name" value="3Ho_Ac_ACP_DH_prd"/>
    <property type="match status" value="1"/>
</dbReference>
<evidence type="ECO:0008006" key="3">
    <source>
        <dbReference type="Google" id="ProtNLM"/>
    </source>
</evidence>
<protein>
    <recommendedName>
        <fullName evidence="3">3-hydroxylacyl-ACP dehydratase</fullName>
    </recommendedName>
</protein>
<evidence type="ECO:0000313" key="1">
    <source>
        <dbReference type="EMBL" id="CAP44788.1"/>
    </source>
</evidence>
<sequence>MTIWPVHELIPHAGEAILLDEVLNFDADTLRARATVRTDGPFHQADQSLPNWVGLEYMAQAVAAWAGCHARAAGEPVALGFLLGTRRYECQLPAFPAGMELIVDVTRSLHDATGMGIFECSLSSSDRVLAAARLNVYRPPDAGAFLLEPFLESP</sequence>
<dbReference type="STRING" id="94624.Bpet4437"/>
<dbReference type="InterPro" id="IPR029069">
    <property type="entry name" value="HotDog_dom_sf"/>
</dbReference>